<comment type="subcellular location">
    <subcellularLocation>
        <location evidence="7">Secreted</location>
    </subcellularLocation>
    <subcellularLocation>
        <location evidence="7">Lysosome</location>
    </subcellularLocation>
</comment>
<dbReference type="PANTHER" id="PTHR13234">
    <property type="entry name" value="GAMMA-INTERFERON INDUCIBLE LYSOSOMAL THIOL REDUCTASE GILT"/>
    <property type="match status" value="1"/>
</dbReference>
<reference evidence="9" key="1">
    <citation type="journal article" date="2022" name="J. Hered.">
        <title>A De Novo Chromosome-Level Genome Assembly of the White-Tailed Deer, Odocoileus Virginianus.</title>
        <authorList>
            <person name="London E.W."/>
            <person name="Roca A.L."/>
            <person name="Novakofski J.E."/>
            <person name="Mateus-Pinilla N.E."/>
        </authorList>
    </citation>
    <scope>NUCLEOTIDE SEQUENCE [LARGE SCALE GENOMIC DNA]</scope>
</reference>
<dbReference type="PANTHER" id="PTHR13234:SF8">
    <property type="entry name" value="GAMMA-INTERFERON-INDUCIBLE LYSOSOMAL THIOL REDUCTASE"/>
    <property type="match status" value="1"/>
</dbReference>
<dbReference type="GO" id="GO:0005764">
    <property type="term" value="C:lysosome"/>
    <property type="evidence" value="ECO:0007669"/>
    <property type="project" value="UniProtKB-SubCell"/>
</dbReference>
<reference evidence="10" key="2">
    <citation type="submission" date="2025-08" db="UniProtKB">
        <authorList>
            <consortium name="RefSeq"/>
        </authorList>
    </citation>
    <scope>IDENTIFICATION</scope>
    <source>
        <tissue evidence="10">Tongue muscle</tissue>
    </source>
</reference>
<comment type="similarity">
    <text evidence="1 7">Belongs to the GILT family.</text>
</comment>
<gene>
    <name evidence="10" type="primary">IFI30</name>
</gene>
<name>A0A6J0WVJ2_ODOVR</name>
<keyword evidence="9" id="KW-1185">Reference proteome</keyword>
<evidence type="ECO:0000256" key="3">
    <source>
        <dbReference type="ARBA" id="ARBA00022525"/>
    </source>
</evidence>
<dbReference type="Proteomes" id="UP001652640">
    <property type="component" value="Chromosome 3"/>
</dbReference>
<evidence type="ECO:0000256" key="2">
    <source>
        <dbReference type="ARBA" id="ARBA00011615"/>
    </source>
</evidence>
<evidence type="ECO:0000256" key="5">
    <source>
        <dbReference type="ARBA" id="ARBA00023180"/>
    </source>
</evidence>
<dbReference type="AlphaFoldDB" id="A0A6J0WVJ2"/>
<evidence type="ECO:0000256" key="8">
    <source>
        <dbReference type="SAM" id="SignalP"/>
    </source>
</evidence>
<evidence type="ECO:0000256" key="4">
    <source>
        <dbReference type="ARBA" id="ARBA00022729"/>
    </source>
</evidence>
<evidence type="ECO:0000256" key="1">
    <source>
        <dbReference type="ARBA" id="ARBA00005679"/>
    </source>
</evidence>
<keyword evidence="3 7" id="KW-0964">Secreted</keyword>
<evidence type="ECO:0000313" key="10">
    <source>
        <dbReference type="RefSeq" id="XP_020740119.2"/>
    </source>
</evidence>
<dbReference type="Pfam" id="PF03227">
    <property type="entry name" value="GILT"/>
    <property type="match status" value="1"/>
</dbReference>
<keyword evidence="7" id="KW-0560">Oxidoreductase</keyword>
<comment type="subunit">
    <text evidence="2 7">Dimer; disulfide-linked.</text>
</comment>
<evidence type="ECO:0000313" key="9">
    <source>
        <dbReference type="Proteomes" id="UP001652640"/>
    </source>
</evidence>
<dbReference type="EC" id="1.8.-.-" evidence="7"/>
<proteinExistence type="inferred from homology"/>
<keyword evidence="5 7" id="KW-0325">Glycoprotein</keyword>
<feature type="chain" id="PRO_5045942338" description="Gamma-interferon-inducible lysosomal thiol reductase" evidence="8">
    <location>
        <begin position="25"/>
        <end position="246"/>
    </location>
</feature>
<keyword evidence="7" id="KW-0676">Redox-active center</keyword>
<accession>A0A6J0WVJ2</accession>
<keyword evidence="7" id="KW-0458">Lysosome</keyword>
<dbReference type="GeneID" id="110131670"/>
<evidence type="ECO:0000256" key="6">
    <source>
        <dbReference type="ARBA" id="ARBA00059163"/>
    </source>
</evidence>
<dbReference type="InterPro" id="IPR004911">
    <property type="entry name" value="Interferon-induced_GILT"/>
</dbReference>
<dbReference type="GO" id="GO:0005576">
    <property type="term" value="C:extracellular region"/>
    <property type="evidence" value="ECO:0007669"/>
    <property type="project" value="UniProtKB-SubCell"/>
</dbReference>
<dbReference type="RefSeq" id="XP_020740119.2">
    <property type="nucleotide sequence ID" value="XM_020884460.2"/>
</dbReference>
<comment type="function">
    <text evidence="7">Lysosomal thiol reductase that can reduce protein disulfide bonds. Facilitates the complete unfolding of proteins destined for lysosomal degradation. Plays an important role in antigen processing.</text>
</comment>
<sequence length="246" mass="27682">MGTQAPTSPLLKVLSLSFTGLGRADCGEGLGETEGQRVVQVGELCLQASPQKPKVPLVNVSLYYEALCPGCRMFLMRELFPTWLMVWEILNITLVPYGNAQERNVSGKWEFSCQHGERECKLNKVEACLLDQLEPKTAFLTIVCLEEMTDMEQNLKPCLQIYAPKVSPDSIMECALGDRGTQLLHKYAQLTDALRPPHTYVPWVVVNGEHMKEDEHLLPLVCRLYQGQKPDVCQPTAHLSKQVHFK</sequence>
<keyword evidence="4 7" id="KW-0732">Signal</keyword>
<dbReference type="GO" id="GO:0002376">
    <property type="term" value="P:immune system process"/>
    <property type="evidence" value="ECO:0007669"/>
    <property type="project" value="UniProtKB-KW"/>
</dbReference>
<comment type="function">
    <text evidence="6">Lysosomal thiol reductase that can reduce protein disulfide bonds. May facilitate the complete unfolding of proteins destined for lysosomal degradation. Plays an important role in antigen processing. Facilitates the generation of MHC class II-restricted epitodes from disulfide bond-containing antigen by the endocytic reduction of disulfide bonds. Also facilitates MHC class I-restricted recognition of exogenous antigens containing disulfide bonds by CD8+ T-cells or crosspresentation.</text>
</comment>
<feature type="signal peptide" evidence="8">
    <location>
        <begin position="1"/>
        <end position="24"/>
    </location>
</feature>
<keyword evidence="7" id="KW-0391">Immunity</keyword>
<protein>
    <recommendedName>
        <fullName evidence="7">Gamma-interferon-inducible lysosomal thiol reductase</fullName>
        <ecNumber evidence="7">1.8.-.-</ecNumber>
    </recommendedName>
    <alternativeName>
        <fullName evidence="7">Gamma-interferon-inducible protein IP-30</fullName>
    </alternativeName>
</protein>
<organism evidence="9 10">
    <name type="scientific">Odocoileus virginianus</name>
    <name type="common">White-tailed deer</name>
    <dbReference type="NCBI Taxonomy" id="9874"/>
    <lineage>
        <taxon>Eukaryota</taxon>
        <taxon>Metazoa</taxon>
        <taxon>Chordata</taxon>
        <taxon>Craniata</taxon>
        <taxon>Vertebrata</taxon>
        <taxon>Euteleostomi</taxon>
        <taxon>Mammalia</taxon>
        <taxon>Eutheria</taxon>
        <taxon>Laurasiatheria</taxon>
        <taxon>Artiodactyla</taxon>
        <taxon>Ruminantia</taxon>
        <taxon>Pecora</taxon>
        <taxon>Cervidae</taxon>
        <taxon>Odocoileinae</taxon>
        <taxon>Odocoileus</taxon>
    </lineage>
</organism>
<evidence type="ECO:0000256" key="7">
    <source>
        <dbReference type="RuleBase" id="RU369109"/>
    </source>
</evidence>
<dbReference type="GO" id="GO:0016671">
    <property type="term" value="F:oxidoreductase activity, acting on a sulfur group of donors, disulfide as acceptor"/>
    <property type="evidence" value="ECO:0007669"/>
    <property type="project" value="UniProtKB-UniRule"/>
</dbReference>
<keyword evidence="7" id="KW-1015">Disulfide bond</keyword>